<protein>
    <recommendedName>
        <fullName evidence="1">PRC-barrel domain-containing protein</fullName>
    </recommendedName>
</protein>
<accession>A0A1R1RJ73</accession>
<dbReference type="RefSeq" id="WP_076763408.1">
    <property type="nucleotide sequence ID" value="NZ_CP133085.1"/>
</dbReference>
<feature type="domain" description="PRC-barrel" evidence="1">
    <location>
        <begin position="82"/>
        <end position="132"/>
    </location>
</feature>
<name>A0A1R1QSL9_9BACI</name>
<dbReference type="SUPFAM" id="SSF50346">
    <property type="entry name" value="PRC-barrel domain"/>
    <property type="match status" value="1"/>
</dbReference>
<dbReference type="EMBL" id="MTJL01000010">
    <property type="protein sequence ID" value="OMI07638.1"/>
    <property type="molecule type" value="Genomic_DNA"/>
</dbReference>
<evidence type="ECO:0000259" key="1">
    <source>
        <dbReference type="Pfam" id="PF05239"/>
    </source>
</evidence>
<dbReference type="Pfam" id="PF05239">
    <property type="entry name" value="PRC"/>
    <property type="match status" value="2"/>
</dbReference>
<organism evidence="2 3">
    <name type="scientific">Bacillus swezeyi</name>
    <dbReference type="NCBI Taxonomy" id="1925020"/>
    <lineage>
        <taxon>Bacteria</taxon>
        <taxon>Bacillati</taxon>
        <taxon>Bacillota</taxon>
        <taxon>Bacilli</taxon>
        <taxon>Bacillales</taxon>
        <taxon>Bacillaceae</taxon>
        <taxon>Bacillus</taxon>
    </lineage>
</organism>
<evidence type="ECO:0000313" key="3">
    <source>
        <dbReference type="Proteomes" id="UP000187367"/>
    </source>
</evidence>
<gene>
    <name evidence="2" type="ORF">BW143_07105</name>
</gene>
<proteinExistence type="predicted"/>
<evidence type="ECO:0000313" key="2">
    <source>
        <dbReference type="EMBL" id="OMI07638.1"/>
    </source>
</evidence>
<dbReference type="Proteomes" id="UP000187367">
    <property type="component" value="Unassembled WGS sequence"/>
</dbReference>
<comment type="caution">
    <text evidence="2">The sequence shown here is derived from an EMBL/GenBank/DDBJ whole genome shotgun (WGS) entry which is preliminary data.</text>
</comment>
<reference evidence="2 3" key="1">
    <citation type="submission" date="2017-01" db="EMBL/GenBank/DDBJ databases">
        <title>Bacillus phylogenomics.</title>
        <authorList>
            <person name="Dunlap C."/>
        </authorList>
    </citation>
    <scope>NUCLEOTIDE SEQUENCE [LARGE SCALE GENOMIC DNA]</scope>
    <source>
        <strain evidence="2 3">NRRL B-41282</strain>
    </source>
</reference>
<dbReference type="InterPro" id="IPR027275">
    <property type="entry name" value="PRC-brl_dom"/>
</dbReference>
<feature type="domain" description="PRC-barrel" evidence="1">
    <location>
        <begin position="3"/>
        <end position="72"/>
    </location>
</feature>
<dbReference type="AlphaFoldDB" id="A0A1R1QSL9"/>
<keyword evidence="3" id="KW-1185">Reference proteome</keyword>
<sequence length="154" mass="17217">MRTCNELEGLNVYEKQSSLLLGLITDICFSQEGTCLGLIMEEKRRFYHHRSLLPLPSVTDIRSDGVYVDFTEFKPMQIPKQSFSYDQLKQKMVKNGSGDTLGILEDVYFSSGSGIIVAYELSDGFFADLSGDKKQVQSSGEPLEVGRSTIVLNE</sequence>
<dbReference type="InterPro" id="IPR011033">
    <property type="entry name" value="PRC_barrel-like_sf"/>
</dbReference>
<accession>A0A1R1QSL9</accession>
<dbReference type="GeneID" id="92790830"/>
<dbReference type="OrthoDB" id="1707618at2"/>